<evidence type="ECO:0000256" key="6">
    <source>
        <dbReference type="ARBA" id="ARBA00035206"/>
    </source>
</evidence>
<proteinExistence type="inferred from homology"/>
<dbReference type="InterPro" id="IPR008991">
    <property type="entry name" value="Translation_prot_SH3-like_sf"/>
</dbReference>
<evidence type="ECO:0000313" key="12">
    <source>
        <dbReference type="Proteomes" id="UP000249557"/>
    </source>
</evidence>
<organism evidence="11 12">
    <name type="scientific">Micavibrio aeruginosavorus</name>
    <dbReference type="NCBI Taxonomy" id="349221"/>
    <lineage>
        <taxon>Bacteria</taxon>
        <taxon>Pseudomonadati</taxon>
        <taxon>Bdellovibrionota</taxon>
        <taxon>Bdellovibrionia</taxon>
        <taxon>Bdellovibrionales</taxon>
        <taxon>Pseudobdellovibrionaceae</taxon>
        <taxon>Micavibrio</taxon>
    </lineage>
</organism>
<dbReference type="InterPro" id="IPR003256">
    <property type="entry name" value="Ribosomal_uL24"/>
</dbReference>
<evidence type="ECO:0000256" key="1">
    <source>
        <dbReference type="ARBA" id="ARBA00010618"/>
    </source>
</evidence>
<dbReference type="GO" id="GO:0005840">
    <property type="term" value="C:ribosome"/>
    <property type="evidence" value="ECO:0007669"/>
    <property type="project" value="UniProtKB-KW"/>
</dbReference>
<dbReference type="Proteomes" id="UP000249557">
    <property type="component" value="Unassembled WGS sequence"/>
</dbReference>
<dbReference type="GO" id="GO:0003735">
    <property type="term" value="F:structural constituent of ribosome"/>
    <property type="evidence" value="ECO:0007669"/>
    <property type="project" value="InterPro"/>
</dbReference>
<evidence type="ECO:0000313" key="11">
    <source>
        <dbReference type="EMBL" id="PZO81557.1"/>
    </source>
</evidence>
<dbReference type="PROSITE" id="PS01108">
    <property type="entry name" value="RIBOSOMAL_L24"/>
    <property type="match status" value="1"/>
</dbReference>
<comment type="similarity">
    <text evidence="1 8 9">Belongs to the universal ribosomal protein uL24 family.</text>
</comment>
<evidence type="ECO:0000256" key="9">
    <source>
        <dbReference type="RuleBase" id="RU003477"/>
    </source>
</evidence>
<dbReference type="GO" id="GO:0006412">
    <property type="term" value="P:translation"/>
    <property type="evidence" value="ECO:0007669"/>
    <property type="project" value="UniProtKB-UniRule"/>
</dbReference>
<dbReference type="InterPro" id="IPR014722">
    <property type="entry name" value="Rib_uL2_dom2"/>
</dbReference>
<name>A0A2W4ZJS7_9BACT</name>
<protein>
    <recommendedName>
        <fullName evidence="6 8">Large ribosomal subunit protein uL24</fullName>
    </recommendedName>
</protein>
<dbReference type="Pfam" id="PF17136">
    <property type="entry name" value="ribosomal_L24"/>
    <property type="match status" value="1"/>
</dbReference>
<feature type="domain" description="KOW" evidence="10">
    <location>
        <begin position="7"/>
        <end position="34"/>
    </location>
</feature>
<keyword evidence="3 8" id="KW-0694">RNA-binding</keyword>
<dbReference type="SMART" id="SM00739">
    <property type="entry name" value="KOW"/>
    <property type="match status" value="1"/>
</dbReference>
<dbReference type="SUPFAM" id="SSF50104">
    <property type="entry name" value="Translation proteins SH3-like domain"/>
    <property type="match status" value="1"/>
</dbReference>
<dbReference type="NCBIfam" id="TIGR01079">
    <property type="entry name" value="rplX_bact"/>
    <property type="match status" value="1"/>
</dbReference>
<dbReference type="HAMAP" id="MF_01326_B">
    <property type="entry name" value="Ribosomal_uL24_B"/>
    <property type="match status" value="1"/>
</dbReference>
<dbReference type="Gene3D" id="2.30.30.30">
    <property type="match status" value="1"/>
</dbReference>
<dbReference type="CDD" id="cd06089">
    <property type="entry name" value="KOW_RPL26"/>
    <property type="match status" value="1"/>
</dbReference>
<dbReference type="FunFam" id="2.30.30.30:FF:000004">
    <property type="entry name" value="50S ribosomal protein L24"/>
    <property type="match status" value="1"/>
</dbReference>
<dbReference type="AlphaFoldDB" id="A0A2W4ZJS7"/>
<reference evidence="11 12" key="1">
    <citation type="submission" date="2017-08" db="EMBL/GenBank/DDBJ databases">
        <title>Infants hospitalized years apart are colonized by the same room-sourced microbial strains.</title>
        <authorList>
            <person name="Brooks B."/>
            <person name="Olm M.R."/>
            <person name="Firek B.A."/>
            <person name="Baker R."/>
            <person name="Thomas B.C."/>
            <person name="Morowitz M.J."/>
            <person name="Banfield J.F."/>
        </authorList>
    </citation>
    <scope>NUCLEOTIDE SEQUENCE [LARGE SCALE GENOMIC DNA]</scope>
    <source>
        <strain evidence="11">S2_018_000_R2_104</strain>
    </source>
</reference>
<dbReference type="GO" id="GO:1990904">
    <property type="term" value="C:ribonucleoprotein complex"/>
    <property type="evidence" value="ECO:0007669"/>
    <property type="project" value="UniProtKB-KW"/>
</dbReference>
<comment type="function">
    <text evidence="7 8">One of the proteins that surrounds the polypeptide exit tunnel on the outside of the subunit.</text>
</comment>
<dbReference type="InterPro" id="IPR041988">
    <property type="entry name" value="Ribosomal_uL24_KOW"/>
</dbReference>
<evidence type="ECO:0000256" key="2">
    <source>
        <dbReference type="ARBA" id="ARBA00022730"/>
    </source>
</evidence>
<keyword evidence="2 8" id="KW-0699">rRNA-binding</keyword>
<dbReference type="EMBL" id="QFNK01000296">
    <property type="protein sequence ID" value="PZO81557.1"/>
    <property type="molecule type" value="Genomic_DNA"/>
</dbReference>
<dbReference type="InterPro" id="IPR005824">
    <property type="entry name" value="KOW"/>
</dbReference>
<dbReference type="InterPro" id="IPR057264">
    <property type="entry name" value="Ribosomal_uL24_C"/>
</dbReference>
<comment type="caution">
    <text evidence="11">The sequence shown here is derived from an EMBL/GenBank/DDBJ whole genome shotgun (WGS) entry which is preliminary data.</text>
</comment>
<evidence type="ECO:0000256" key="4">
    <source>
        <dbReference type="ARBA" id="ARBA00022980"/>
    </source>
</evidence>
<sequence>MAAAKMKIKKGDQVIVITGKDKGKKGEVVRAIPTESRVVVAGVNVVKKHNKPTQLSAGGVEEKELSIHVSNVALVDPKKGVATRVGYKAGKDGAKARVAKKSGETL</sequence>
<dbReference type="Pfam" id="PF00467">
    <property type="entry name" value="KOW"/>
    <property type="match status" value="1"/>
</dbReference>
<evidence type="ECO:0000259" key="10">
    <source>
        <dbReference type="SMART" id="SM00739"/>
    </source>
</evidence>
<comment type="function">
    <text evidence="8">One of two assembly initiator proteins, it binds directly to the 5'-end of the 23S rRNA, where it nucleates assembly of the 50S subunit.</text>
</comment>
<comment type="subunit">
    <text evidence="8">Part of the 50S ribosomal subunit.</text>
</comment>
<keyword evidence="4 8" id="KW-0689">Ribosomal protein</keyword>
<accession>A0A2W4ZJS7</accession>
<evidence type="ECO:0000256" key="8">
    <source>
        <dbReference type="HAMAP-Rule" id="MF_01326"/>
    </source>
</evidence>
<evidence type="ECO:0000256" key="5">
    <source>
        <dbReference type="ARBA" id="ARBA00023274"/>
    </source>
</evidence>
<dbReference type="PANTHER" id="PTHR12903">
    <property type="entry name" value="MITOCHONDRIAL RIBOSOMAL PROTEIN L24"/>
    <property type="match status" value="1"/>
</dbReference>
<dbReference type="InterPro" id="IPR005825">
    <property type="entry name" value="Ribosomal_uL24_CS"/>
</dbReference>
<gene>
    <name evidence="8" type="primary">rplX</name>
    <name evidence="11" type="ORF">DI626_10705</name>
</gene>
<evidence type="ECO:0000256" key="7">
    <source>
        <dbReference type="ARBA" id="ARBA00058688"/>
    </source>
</evidence>
<dbReference type="GO" id="GO:0019843">
    <property type="term" value="F:rRNA binding"/>
    <property type="evidence" value="ECO:0007669"/>
    <property type="project" value="UniProtKB-UniRule"/>
</dbReference>
<keyword evidence="5 8" id="KW-0687">Ribonucleoprotein</keyword>
<evidence type="ECO:0000256" key="3">
    <source>
        <dbReference type="ARBA" id="ARBA00022884"/>
    </source>
</evidence>